<reference evidence="8 9" key="1">
    <citation type="submission" date="2017-05" db="EMBL/GenBank/DDBJ databases">
        <title>Butyricicoccus porcorum sp. nov. a butyrate-producing bacterium from the swine intestinal tract.</title>
        <authorList>
            <person name="Trachsel J."/>
            <person name="Humphrey S."/>
            <person name="Allen H.K."/>
        </authorList>
    </citation>
    <scope>NUCLEOTIDE SEQUENCE [LARGE SCALE GENOMIC DNA]</scope>
    <source>
        <strain evidence="8">BB10</strain>
    </source>
</reference>
<dbReference type="EMBL" id="NHOC01000014">
    <property type="protein sequence ID" value="OUM19592.1"/>
    <property type="molecule type" value="Genomic_DNA"/>
</dbReference>
<protein>
    <submittedName>
        <fullName evidence="8">Selenium-dependent xanthine dehydrogenase</fullName>
    </submittedName>
</protein>
<evidence type="ECO:0000313" key="9">
    <source>
        <dbReference type="Proteomes" id="UP000194903"/>
    </source>
</evidence>
<dbReference type="InterPro" id="IPR008274">
    <property type="entry name" value="AldOxase/xan_DH_MoCoBD1"/>
</dbReference>
<dbReference type="NCBIfam" id="TIGR03311">
    <property type="entry name" value="Se_dep_XDH"/>
    <property type="match status" value="1"/>
</dbReference>
<dbReference type="InterPro" id="IPR002888">
    <property type="entry name" value="2Fe-2S-bd"/>
</dbReference>
<keyword evidence="9" id="KW-1185">Reference proteome</keyword>
<dbReference type="InterPro" id="IPR046867">
    <property type="entry name" value="AldOxase/xan_DH_MoCoBD2"/>
</dbReference>
<organism evidence="8 9">
    <name type="scientific">Butyricicoccus porcorum</name>
    <dbReference type="NCBI Taxonomy" id="1945634"/>
    <lineage>
        <taxon>Bacteria</taxon>
        <taxon>Bacillati</taxon>
        <taxon>Bacillota</taxon>
        <taxon>Clostridia</taxon>
        <taxon>Eubacteriales</taxon>
        <taxon>Butyricicoccaceae</taxon>
        <taxon>Butyricicoccus</taxon>
    </lineage>
</organism>
<dbReference type="PROSITE" id="PS51085">
    <property type="entry name" value="2FE2S_FER_2"/>
    <property type="match status" value="1"/>
</dbReference>
<dbReference type="PANTHER" id="PTHR11908">
    <property type="entry name" value="XANTHINE DEHYDROGENASE"/>
    <property type="match status" value="1"/>
</dbReference>
<keyword evidence="5" id="KW-0411">Iron-sulfur</keyword>
<evidence type="ECO:0000256" key="3">
    <source>
        <dbReference type="ARBA" id="ARBA00023002"/>
    </source>
</evidence>
<dbReference type="CDD" id="cd00207">
    <property type="entry name" value="fer2"/>
    <property type="match status" value="1"/>
</dbReference>
<dbReference type="InterPro" id="IPR001041">
    <property type="entry name" value="2Fe-2S_ferredoxin-type"/>
</dbReference>
<evidence type="ECO:0000256" key="2">
    <source>
        <dbReference type="ARBA" id="ARBA00022723"/>
    </source>
</evidence>
<feature type="domain" description="4Fe-4S ferredoxin-type" evidence="7">
    <location>
        <begin position="901"/>
        <end position="930"/>
    </location>
</feature>
<dbReference type="RefSeq" id="WP_087022128.1">
    <property type="nucleotide sequence ID" value="NZ_NHOC01000014.1"/>
</dbReference>
<dbReference type="PROSITE" id="PS51379">
    <property type="entry name" value="4FE4S_FER_2"/>
    <property type="match status" value="2"/>
</dbReference>
<dbReference type="Gene3D" id="3.30.70.20">
    <property type="match status" value="1"/>
</dbReference>
<keyword evidence="2" id="KW-0479">Metal-binding</keyword>
<evidence type="ECO:0000313" key="8">
    <source>
        <dbReference type="EMBL" id="OUM19592.1"/>
    </source>
</evidence>
<dbReference type="SUPFAM" id="SSF56003">
    <property type="entry name" value="Molybdenum cofactor-binding domain"/>
    <property type="match status" value="1"/>
</dbReference>
<dbReference type="SUPFAM" id="SSF54665">
    <property type="entry name" value="CO dehydrogenase molybdoprotein N-domain-like"/>
    <property type="match status" value="1"/>
</dbReference>
<dbReference type="InterPro" id="IPR036856">
    <property type="entry name" value="Ald_Oxase/Xan_DH_a/b_sf"/>
</dbReference>
<evidence type="ECO:0000259" key="7">
    <source>
        <dbReference type="PROSITE" id="PS51379"/>
    </source>
</evidence>
<gene>
    <name evidence="8" type="ORF">CBW42_12490</name>
</gene>
<accession>A0A252F1J5</accession>
<keyword evidence="4" id="KW-0408">Iron</keyword>
<sequence length="930" mass="100597">MFTVTINEQTYQSTADKSLLRFLRDDLHLTAAKDGCSEGACGACTVIIDGETARACVWKLSQLTGKAITTIEGLTPREQEVYAYAFAEAGAVQCGFCIPGMTLCGKALIDRIPDPTDEQIAYAIRDNYCRCTGYVKIKAAIRLAAKLIRENLPVPERTACTGIGTRTQRIDAREKVLGTGKYPDDLYLDGMLMGGAVRVPYARCRILDIDVSKAQALPGVRGIYFAEDIPGSNVTGHIMQDWTVLVPRGGISHTIGDAVCLIAADDDETLQKAKKLVRVTAEELPGVFSPVEAMADGAPIVHEGHADNILSHQHLVRGDVELEIARAPHVVTRHYSTPWTEHAFLEPECAVAIADKTTGECTIYSTDQGVYATQHECCNIMGVKPDQMHVVNMLVGGGFGGKEDLTVQHYACIMAWHTGKPVKMRLSRQESLMIHPKRHSMEIDMTTACDDNGYIKAVKATVISDTGAYASLGAPVLQRACTHAAGPYNFQNIDIDGIAVYTNNPPAGAFRGFGVTQTCFASESNLNLLAEMVGITPWEIRFRNAIRPGQVLPNNQVAFPGTALAETLLAVKDVFDANRGHVGIACCMKNAGTGVGLADWGRCRLTVEDGKVYIRSGASCIGQGLGTILTMVAIECTQLDESQIVYVPAETINAPDSGVTSGSRQTLVTGEALRRACELLNRDLKNYRSLKALNGKEYLGTYLAKTDKMGSIKKNPVSHVGYGYATQLAVVDPETRRISQIYAAHDVGRAINPLNVEGQIEGGVLMGMGYAIQERFPLENGIPKVKYGSLRVPRALEAPEIIPIIVEQNKEKLALGAVGCGEITSIPTAPAIAGAYYALDKQLRTALPLENTPYAPKEKLPYTALVLQNGDILFDPETCIFCGMCMRGCPAEAICVSRSDKSWAMDPDACLHCGMCISHCPKHSLSFFHK</sequence>
<dbReference type="Pfam" id="PF20256">
    <property type="entry name" value="MoCoBD_2"/>
    <property type="match status" value="1"/>
</dbReference>
<dbReference type="PANTHER" id="PTHR11908:SF157">
    <property type="entry name" value="XANTHINE DEHYDROGENASE SUBUNIT D-RELATED"/>
    <property type="match status" value="1"/>
</dbReference>
<dbReference type="InterPro" id="IPR017900">
    <property type="entry name" value="4Fe4S_Fe_S_CS"/>
</dbReference>
<dbReference type="Proteomes" id="UP000194903">
    <property type="component" value="Unassembled WGS sequence"/>
</dbReference>
<dbReference type="InterPro" id="IPR036010">
    <property type="entry name" value="2Fe-2S_ferredoxin-like_sf"/>
</dbReference>
<evidence type="ECO:0000259" key="6">
    <source>
        <dbReference type="PROSITE" id="PS51085"/>
    </source>
</evidence>
<proteinExistence type="inferred from homology"/>
<dbReference type="Pfam" id="PF02738">
    <property type="entry name" value="MoCoBD_1"/>
    <property type="match status" value="1"/>
</dbReference>
<dbReference type="InterPro" id="IPR037165">
    <property type="entry name" value="AldOxase/xan_DH_Mopterin-bd_sf"/>
</dbReference>
<dbReference type="GO" id="GO:0051537">
    <property type="term" value="F:2 iron, 2 sulfur cluster binding"/>
    <property type="evidence" value="ECO:0007669"/>
    <property type="project" value="InterPro"/>
</dbReference>
<evidence type="ECO:0000256" key="4">
    <source>
        <dbReference type="ARBA" id="ARBA00023004"/>
    </source>
</evidence>
<dbReference type="Pfam" id="PF00111">
    <property type="entry name" value="Fer2"/>
    <property type="match status" value="1"/>
</dbReference>
<dbReference type="InterPro" id="IPR000674">
    <property type="entry name" value="Ald_Oxase/Xan_DH_a/b"/>
</dbReference>
<dbReference type="Pfam" id="PF13237">
    <property type="entry name" value="Fer4_10"/>
    <property type="match status" value="1"/>
</dbReference>
<dbReference type="AlphaFoldDB" id="A0A252F1J5"/>
<dbReference type="SUPFAM" id="SSF54862">
    <property type="entry name" value="4Fe-4S ferredoxins"/>
    <property type="match status" value="1"/>
</dbReference>
<keyword evidence="3" id="KW-0560">Oxidoreductase</keyword>
<dbReference type="InterPro" id="IPR012675">
    <property type="entry name" value="Beta-grasp_dom_sf"/>
</dbReference>
<dbReference type="InterPro" id="IPR036884">
    <property type="entry name" value="2Fe-2S-bd_dom_sf"/>
</dbReference>
<dbReference type="InterPro" id="IPR016208">
    <property type="entry name" value="Ald_Oxase/xanthine_DH-like"/>
</dbReference>
<dbReference type="SUPFAM" id="SSF54292">
    <property type="entry name" value="2Fe-2S ferredoxin-like"/>
    <property type="match status" value="1"/>
</dbReference>
<name>A0A252F1J5_9FIRM</name>
<dbReference type="GO" id="GO:0016491">
    <property type="term" value="F:oxidoreductase activity"/>
    <property type="evidence" value="ECO:0007669"/>
    <property type="project" value="UniProtKB-KW"/>
</dbReference>
<comment type="similarity">
    <text evidence="1">Belongs to the xanthine dehydrogenase family.</text>
</comment>
<evidence type="ECO:0000256" key="5">
    <source>
        <dbReference type="ARBA" id="ARBA00023014"/>
    </source>
</evidence>
<dbReference type="Pfam" id="PF01799">
    <property type="entry name" value="Fer2_2"/>
    <property type="match status" value="1"/>
</dbReference>
<dbReference type="Gene3D" id="1.10.150.120">
    <property type="entry name" value="[2Fe-2S]-binding domain"/>
    <property type="match status" value="1"/>
</dbReference>
<dbReference type="SMART" id="SM01008">
    <property type="entry name" value="Ald_Xan_dh_C"/>
    <property type="match status" value="1"/>
</dbReference>
<comment type="caution">
    <text evidence="8">The sequence shown here is derived from an EMBL/GenBank/DDBJ whole genome shotgun (WGS) entry which is preliminary data.</text>
</comment>
<dbReference type="InterPro" id="IPR006058">
    <property type="entry name" value="2Fe2S_fd_BS"/>
</dbReference>
<feature type="domain" description="2Fe-2S ferredoxin-type" evidence="6">
    <location>
        <begin position="1"/>
        <end position="74"/>
    </location>
</feature>
<dbReference type="Pfam" id="PF01315">
    <property type="entry name" value="Ald_Xan_dh_C"/>
    <property type="match status" value="1"/>
</dbReference>
<dbReference type="OrthoDB" id="9759099at2"/>
<dbReference type="InterPro" id="IPR017697">
    <property type="entry name" value="Xdh"/>
</dbReference>
<feature type="domain" description="4Fe-4S ferredoxin-type" evidence="7">
    <location>
        <begin position="870"/>
        <end position="899"/>
    </location>
</feature>
<dbReference type="PROSITE" id="PS00197">
    <property type="entry name" value="2FE2S_FER_1"/>
    <property type="match status" value="1"/>
</dbReference>
<dbReference type="InterPro" id="IPR017896">
    <property type="entry name" value="4Fe4S_Fe-S-bd"/>
</dbReference>
<dbReference type="SUPFAM" id="SSF47741">
    <property type="entry name" value="CO dehydrogenase ISP C-domain like"/>
    <property type="match status" value="1"/>
</dbReference>
<evidence type="ECO:0000256" key="1">
    <source>
        <dbReference type="ARBA" id="ARBA00006849"/>
    </source>
</evidence>
<dbReference type="Gene3D" id="3.10.20.30">
    <property type="match status" value="1"/>
</dbReference>
<dbReference type="Gene3D" id="3.30.365.10">
    <property type="entry name" value="Aldehyde oxidase/xanthine dehydrogenase, molybdopterin binding domain"/>
    <property type="match status" value="5"/>
</dbReference>
<dbReference type="PROSITE" id="PS00198">
    <property type="entry name" value="4FE4S_FER_1"/>
    <property type="match status" value="1"/>
</dbReference>
<dbReference type="Gene3D" id="3.90.1170.50">
    <property type="entry name" value="Aldehyde oxidase/xanthine dehydrogenase, a/b hammerhead"/>
    <property type="match status" value="1"/>
</dbReference>
<dbReference type="GO" id="GO:0005506">
    <property type="term" value="F:iron ion binding"/>
    <property type="evidence" value="ECO:0007669"/>
    <property type="project" value="InterPro"/>
</dbReference>